<proteinExistence type="predicted"/>
<evidence type="ECO:0000256" key="8">
    <source>
        <dbReference type="ARBA" id="ARBA00022840"/>
    </source>
</evidence>
<keyword evidence="16" id="KW-0675">Receptor</keyword>
<gene>
    <name evidence="16" type="ORF">FRX31_011856</name>
</gene>
<evidence type="ECO:0000256" key="5">
    <source>
        <dbReference type="ARBA" id="ARBA00022729"/>
    </source>
</evidence>
<dbReference type="AlphaFoldDB" id="A0A7J6WMF6"/>
<dbReference type="SMART" id="SM00220">
    <property type="entry name" value="S_TKc"/>
    <property type="match status" value="1"/>
</dbReference>
<evidence type="ECO:0000256" key="12">
    <source>
        <dbReference type="ARBA" id="ARBA00023180"/>
    </source>
</evidence>
<dbReference type="GO" id="GO:0007166">
    <property type="term" value="P:cell surface receptor signaling pathway"/>
    <property type="evidence" value="ECO:0007669"/>
    <property type="project" value="InterPro"/>
</dbReference>
<evidence type="ECO:0000313" key="17">
    <source>
        <dbReference type="Proteomes" id="UP000554482"/>
    </source>
</evidence>
<dbReference type="InterPro" id="IPR000719">
    <property type="entry name" value="Prot_kinase_dom"/>
</dbReference>
<dbReference type="GO" id="GO:0005886">
    <property type="term" value="C:plasma membrane"/>
    <property type="evidence" value="ECO:0007669"/>
    <property type="project" value="TreeGrafter"/>
</dbReference>
<feature type="chain" id="PRO_5029614507" evidence="14">
    <location>
        <begin position="18"/>
        <end position="729"/>
    </location>
</feature>
<keyword evidence="11" id="KW-1015">Disulfide bond</keyword>
<dbReference type="CDD" id="cd14066">
    <property type="entry name" value="STKc_IRAK"/>
    <property type="match status" value="1"/>
</dbReference>
<dbReference type="FunFam" id="1.10.510.10:FF:000084">
    <property type="entry name" value="Wall-associated receptor kinase 2"/>
    <property type="match status" value="1"/>
</dbReference>
<dbReference type="InterPro" id="IPR008271">
    <property type="entry name" value="Ser/Thr_kinase_AS"/>
</dbReference>
<dbReference type="Pfam" id="PF13947">
    <property type="entry name" value="GUB_WAK_bind"/>
    <property type="match status" value="1"/>
</dbReference>
<keyword evidence="9" id="KW-1133">Transmembrane helix</keyword>
<dbReference type="InterPro" id="IPR045274">
    <property type="entry name" value="WAK-like"/>
</dbReference>
<dbReference type="PANTHER" id="PTHR27005:SF492">
    <property type="entry name" value="LOW QUALITY PROTEIN: WALL-ASSOCIATED RECEPTOR KINASE-LIKE 1"/>
    <property type="match status" value="1"/>
</dbReference>
<keyword evidence="6 13" id="KW-0547">Nucleotide-binding</keyword>
<keyword evidence="5 14" id="KW-0732">Signal</keyword>
<dbReference type="PANTHER" id="PTHR27005">
    <property type="entry name" value="WALL-ASSOCIATED RECEPTOR KINASE-LIKE 21"/>
    <property type="match status" value="1"/>
</dbReference>
<comment type="subcellular location">
    <subcellularLocation>
        <location evidence="1">Membrane</location>
        <topology evidence="1">Single-pass type I membrane protein</topology>
    </subcellularLocation>
</comment>
<dbReference type="InterPro" id="IPR001245">
    <property type="entry name" value="Ser-Thr/Tyr_kinase_cat_dom"/>
</dbReference>
<evidence type="ECO:0000256" key="7">
    <source>
        <dbReference type="ARBA" id="ARBA00022777"/>
    </source>
</evidence>
<dbReference type="InterPro" id="IPR017441">
    <property type="entry name" value="Protein_kinase_ATP_BS"/>
</dbReference>
<dbReference type="Pfam" id="PF07714">
    <property type="entry name" value="PK_Tyr_Ser-Thr"/>
    <property type="match status" value="1"/>
</dbReference>
<keyword evidence="4" id="KW-0812">Transmembrane</keyword>
<dbReference type="InterPro" id="IPR025287">
    <property type="entry name" value="WAK_GUB"/>
</dbReference>
<keyword evidence="8 13" id="KW-0067">ATP-binding</keyword>
<dbReference type="PROSITE" id="PS50011">
    <property type="entry name" value="PROTEIN_KINASE_DOM"/>
    <property type="match status" value="1"/>
</dbReference>
<evidence type="ECO:0000256" key="1">
    <source>
        <dbReference type="ARBA" id="ARBA00004479"/>
    </source>
</evidence>
<dbReference type="PROSITE" id="PS00107">
    <property type="entry name" value="PROTEIN_KINASE_ATP"/>
    <property type="match status" value="1"/>
</dbReference>
<dbReference type="PROSITE" id="PS00108">
    <property type="entry name" value="PROTEIN_KINASE_ST"/>
    <property type="match status" value="1"/>
</dbReference>
<dbReference type="GO" id="GO:0030247">
    <property type="term" value="F:polysaccharide binding"/>
    <property type="evidence" value="ECO:0007669"/>
    <property type="project" value="InterPro"/>
</dbReference>
<evidence type="ECO:0000256" key="9">
    <source>
        <dbReference type="ARBA" id="ARBA00022989"/>
    </source>
</evidence>
<keyword evidence="12" id="KW-0325">Glycoprotein</keyword>
<reference evidence="16 17" key="1">
    <citation type="submission" date="2020-06" db="EMBL/GenBank/DDBJ databases">
        <title>Transcriptomic and genomic resources for Thalictrum thalictroides and T. hernandezii: Facilitating candidate gene discovery in an emerging model plant lineage.</title>
        <authorList>
            <person name="Arias T."/>
            <person name="Riano-Pachon D.M."/>
            <person name="Di Stilio V.S."/>
        </authorList>
    </citation>
    <scope>NUCLEOTIDE SEQUENCE [LARGE SCALE GENOMIC DNA]</scope>
    <source>
        <strain evidence="17">cv. WT478/WT964</strain>
        <tissue evidence="16">Leaves</tissue>
    </source>
</reference>
<name>A0A7J6WMF6_THATH</name>
<evidence type="ECO:0000256" key="2">
    <source>
        <dbReference type="ARBA" id="ARBA00022527"/>
    </source>
</evidence>
<accession>A0A7J6WMF6</accession>
<feature type="signal peptide" evidence="14">
    <location>
        <begin position="1"/>
        <end position="17"/>
    </location>
</feature>
<dbReference type="Gene3D" id="1.10.510.10">
    <property type="entry name" value="Transferase(Phosphotransferase) domain 1"/>
    <property type="match status" value="1"/>
</dbReference>
<evidence type="ECO:0000256" key="4">
    <source>
        <dbReference type="ARBA" id="ARBA00022692"/>
    </source>
</evidence>
<dbReference type="EMBL" id="JABWDY010013128">
    <property type="protein sequence ID" value="KAF5198551.1"/>
    <property type="molecule type" value="Genomic_DNA"/>
</dbReference>
<keyword evidence="7 16" id="KW-0418">Kinase</keyword>
<evidence type="ECO:0000259" key="15">
    <source>
        <dbReference type="PROSITE" id="PS50011"/>
    </source>
</evidence>
<evidence type="ECO:0000256" key="10">
    <source>
        <dbReference type="ARBA" id="ARBA00023136"/>
    </source>
</evidence>
<evidence type="ECO:0000256" key="14">
    <source>
        <dbReference type="SAM" id="SignalP"/>
    </source>
</evidence>
<dbReference type="FunFam" id="3.30.200.20:FF:000043">
    <property type="entry name" value="Wall-associated receptor kinase 2"/>
    <property type="match status" value="1"/>
</dbReference>
<keyword evidence="10" id="KW-0472">Membrane</keyword>
<dbReference type="OrthoDB" id="4062651at2759"/>
<dbReference type="Gene3D" id="3.30.200.20">
    <property type="entry name" value="Phosphorylase Kinase, domain 1"/>
    <property type="match status" value="1"/>
</dbReference>
<dbReference type="GO" id="GO:0004674">
    <property type="term" value="F:protein serine/threonine kinase activity"/>
    <property type="evidence" value="ECO:0007669"/>
    <property type="project" value="UniProtKB-KW"/>
</dbReference>
<evidence type="ECO:0000256" key="3">
    <source>
        <dbReference type="ARBA" id="ARBA00022679"/>
    </source>
</evidence>
<dbReference type="GO" id="GO:0005524">
    <property type="term" value="F:ATP binding"/>
    <property type="evidence" value="ECO:0007669"/>
    <property type="project" value="UniProtKB-UniRule"/>
</dbReference>
<keyword evidence="2" id="KW-0723">Serine/threonine-protein kinase</keyword>
<dbReference type="InterPro" id="IPR011009">
    <property type="entry name" value="Kinase-like_dom_sf"/>
</dbReference>
<comment type="caution">
    <text evidence="16">The sequence shown here is derived from an EMBL/GenBank/DDBJ whole genome shotgun (WGS) entry which is preliminary data.</text>
</comment>
<keyword evidence="17" id="KW-1185">Reference proteome</keyword>
<feature type="domain" description="Protein kinase" evidence="15">
    <location>
        <begin position="356"/>
        <end position="639"/>
    </location>
</feature>
<evidence type="ECO:0000256" key="11">
    <source>
        <dbReference type="ARBA" id="ARBA00023157"/>
    </source>
</evidence>
<feature type="binding site" evidence="13">
    <location>
        <position position="385"/>
    </location>
    <ligand>
        <name>ATP</name>
        <dbReference type="ChEBI" id="CHEBI:30616"/>
    </ligand>
</feature>
<organism evidence="16 17">
    <name type="scientific">Thalictrum thalictroides</name>
    <name type="common">Rue-anemone</name>
    <name type="synonym">Anemone thalictroides</name>
    <dbReference type="NCBI Taxonomy" id="46969"/>
    <lineage>
        <taxon>Eukaryota</taxon>
        <taxon>Viridiplantae</taxon>
        <taxon>Streptophyta</taxon>
        <taxon>Embryophyta</taxon>
        <taxon>Tracheophyta</taxon>
        <taxon>Spermatophyta</taxon>
        <taxon>Magnoliopsida</taxon>
        <taxon>Ranunculales</taxon>
        <taxon>Ranunculaceae</taxon>
        <taxon>Thalictroideae</taxon>
        <taxon>Thalictrum</taxon>
    </lineage>
</organism>
<sequence>MPTELLLLFLLSWLVLASTATVNQTETKPGCQAECGNVIVPYPFGIGTNCSIDSSFDINCNTTFHPPKPFLGDAEVVQISQGEIRVKNNIASICFNRFGNMTSQISTYFKWSENTPYTFSSTKNKVTVIGCDTLVLSSESEGYNASTGCISVCGKREDVIDGSCSGIGCCQTSVPKRSKEFYATVTSLNNHTGVWSFDPCGAAFLAETEAYTFKASDFYDITSLEDVPIVVNFAVGNQTCREAKRRRATMACKENSYCYDSIDGTGYLCNCSAGYVGNPYLNQGCQGLGLGLLFLLVGGSWLFHGIKKRQLFKLKAKYFKQNGGLLLEEQMSSREVGVESIKLFTEEELKLATNNYDKHRILGQGGYGTVYKGILPDLSIVAIKKSKTIDESQLGVFINEFVILTQINHRNVVKLLGCCLETEVPLLVYEYVSNGTLFHHLHEKKGALSSLSWEDRLRIAAETAGALAYLHSAASIPIIHRDVKSANILLDDNHTAKVADFGASRLNPLDQTQISTLVQGTMGYLDPEYFYNSQLTEKSDVYSFGVVLAELLTGEKPLCFQRSEEQRNLATYFIVSMKENHLFELLEADIVNEGKTEQVHAVAKLTKRCLNLTGEKRPSMKEVAAELERLRGFQRHLLLGQSNEQRKNKEHEHVDLYPPPLDSFCFDAASGQPRVDREDESYEDQSRMTARSAMEAIRIKQTNCTKMEHDFEKLIGALKNYDPGMEDST</sequence>
<protein>
    <submittedName>
        <fullName evidence="16">Wall-associated receptor kinase</fullName>
    </submittedName>
</protein>
<evidence type="ECO:0000256" key="6">
    <source>
        <dbReference type="ARBA" id="ARBA00022741"/>
    </source>
</evidence>
<evidence type="ECO:0000313" key="16">
    <source>
        <dbReference type="EMBL" id="KAF5198551.1"/>
    </source>
</evidence>
<dbReference type="Proteomes" id="UP000554482">
    <property type="component" value="Unassembled WGS sequence"/>
</dbReference>
<dbReference type="SUPFAM" id="SSF56112">
    <property type="entry name" value="Protein kinase-like (PK-like)"/>
    <property type="match status" value="1"/>
</dbReference>
<evidence type="ECO:0000256" key="13">
    <source>
        <dbReference type="PROSITE-ProRule" id="PRU10141"/>
    </source>
</evidence>
<keyword evidence="3" id="KW-0808">Transferase</keyword>